<dbReference type="Proteomes" id="UP000624325">
    <property type="component" value="Unassembled WGS sequence"/>
</dbReference>
<feature type="chain" id="PRO_5045787578" description="Lipoprotein LprG" evidence="2">
    <location>
        <begin position="21"/>
        <end position="238"/>
    </location>
</feature>
<protein>
    <recommendedName>
        <fullName evidence="5">Lipoprotein LprG</fullName>
    </recommendedName>
</protein>
<name>A0ABQ4CCU0_9ACTN</name>
<evidence type="ECO:0000256" key="1">
    <source>
        <dbReference type="SAM" id="MobiDB-lite"/>
    </source>
</evidence>
<sequence>MRRIAVVIAVLLLLAGCGSGGGPADRARADGAAAERDQGSDARVRAAVETMAKTSFSYHHTAQGGGMVLEGVVHRPSAGTTLRMSSDSGAVTEVVFIGDRAWGRTNIDRSGPSDAPPRDELSPWNEIAADTLAEPPFVHLGGARALVGAELFATVTGLHETAPRTYAGTIDISADPDLNLTNGSLVAGLGELARAVPMTVTLDDRGRITTVTIDVPGSPTKSTFADFDTVAAPAPPVG</sequence>
<evidence type="ECO:0008006" key="5">
    <source>
        <dbReference type="Google" id="ProtNLM"/>
    </source>
</evidence>
<keyword evidence="4" id="KW-1185">Reference proteome</keyword>
<proteinExistence type="predicted"/>
<organism evidence="3 4">
    <name type="scientific">Asanoa iriomotensis</name>
    <dbReference type="NCBI Taxonomy" id="234613"/>
    <lineage>
        <taxon>Bacteria</taxon>
        <taxon>Bacillati</taxon>
        <taxon>Actinomycetota</taxon>
        <taxon>Actinomycetes</taxon>
        <taxon>Micromonosporales</taxon>
        <taxon>Micromonosporaceae</taxon>
        <taxon>Asanoa</taxon>
    </lineage>
</organism>
<evidence type="ECO:0000313" key="4">
    <source>
        <dbReference type="Proteomes" id="UP000624325"/>
    </source>
</evidence>
<feature type="compositionally biased region" description="Basic and acidic residues" evidence="1">
    <location>
        <begin position="25"/>
        <end position="40"/>
    </location>
</feature>
<gene>
    <name evidence="3" type="ORF">Air01nite_66770</name>
</gene>
<feature type="region of interest" description="Disordered" evidence="1">
    <location>
        <begin position="20"/>
        <end position="40"/>
    </location>
</feature>
<keyword evidence="2" id="KW-0732">Signal</keyword>
<evidence type="ECO:0000256" key="2">
    <source>
        <dbReference type="SAM" id="SignalP"/>
    </source>
</evidence>
<dbReference type="PROSITE" id="PS51257">
    <property type="entry name" value="PROKAR_LIPOPROTEIN"/>
    <property type="match status" value="1"/>
</dbReference>
<comment type="caution">
    <text evidence="3">The sequence shown here is derived from an EMBL/GenBank/DDBJ whole genome shotgun (WGS) entry which is preliminary data.</text>
</comment>
<accession>A0ABQ4CCU0</accession>
<dbReference type="RefSeq" id="WP_203707399.1">
    <property type="nucleotide sequence ID" value="NZ_BONC01000071.1"/>
</dbReference>
<evidence type="ECO:0000313" key="3">
    <source>
        <dbReference type="EMBL" id="GIF60582.1"/>
    </source>
</evidence>
<reference evidence="3 4" key="1">
    <citation type="submission" date="2021-01" db="EMBL/GenBank/DDBJ databases">
        <title>Whole genome shotgun sequence of Asanoa iriomotensis NBRC 100142.</title>
        <authorList>
            <person name="Komaki H."/>
            <person name="Tamura T."/>
        </authorList>
    </citation>
    <scope>NUCLEOTIDE SEQUENCE [LARGE SCALE GENOMIC DNA]</scope>
    <source>
        <strain evidence="3 4">NBRC 100142</strain>
    </source>
</reference>
<dbReference type="EMBL" id="BONC01000071">
    <property type="protein sequence ID" value="GIF60582.1"/>
    <property type="molecule type" value="Genomic_DNA"/>
</dbReference>
<feature type="signal peptide" evidence="2">
    <location>
        <begin position="1"/>
        <end position="20"/>
    </location>
</feature>